<keyword evidence="3" id="KW-0328">Glycosyltransferase</keyword>
<gene>
    <name evidence="3" type="ORF">GGP71_003131</name>
</gene>
<comment type="caution">
    <text evidence="3">The sequence shown here is derived from an EMBL/GenBank/DDBJ whole genome shotgun (WGS) entry which is preliminary data.</text>
</comment>
<dbReference type="EMBL" id="JANUAU010000013">
    <property type="protein sequence ID" value="MCS3679182.1"/>
    <property type="molecule type" value="Genomic_DNA"/>
</dbReference>
<dbReference type="GO" id="GO:0016758">
    <property type="term" value="F:hexosyltransferase activity"/>
    <property type="evidence" value="ECO:0007669"/>
    <property type="project" value="TreeGrafter"/>
</dbReference>
<dbReference type="AlphaFoldDB" id="A0A9X2Q1B2"/>
<keyword evidence="3" id="KW-0808">Transferase</keyword>
<dbReference type="CDD" id="cd03801">
    <property type="entry name" value="GT4_PimA-like"/>
    <property type="match status" value="1"/>
</dbReference>
<dbReference type="Pfam" id="PF00534">
    <property type="entry name" value="Glycos_transf_1"/>
    <property type="match status" value="1"/>
</dbReference>
<dbReference type="InterPro" id="IPR050194">
    <property type="entry name" value="Glycosyltransferase_grp1"/>
</dbReference>
<dbReference type="Gene3D" id="3.40.50.2000">
    <property type="entry name" value="Glycogen Phosphorylase B"/>
    <property type="match status" value="2"/>
</dbReference>
<dbReference type="Pfam" id="PF13439">
    <property type="entry name" value="Glyco_transf_4"/>
    <property type="match status" value="1"/>
</dbReference>
<reference evidence="3" key="1">
    <citation type="submission" date="2022-08" db="EMBL/GenBank/DDBJ databases">
        <title>Genomic Encyclopedia of Type Strains, Phase V (KMG-V): Genome sequencing to study the core and pangenomes of soil and plant-associated prokaryotes.</title>
        <authorList>
            <person name="Whitman W."/>
        </authorList>
    </citation>
    <scope>NUCLEOTIDE SEQUENCE</scope>
    <source>
        <strain evidence="3">0</strain>
    </source>
</reference>
<dbReference type="InterPro" id="IPR028098">
    <property type="entry name" value="Glyco_trans_4-like_N"/>
</dbReference>
<dbReference type="PANTHER" id="PTHR45947">
    <property type="entry name" value="SULFOQUINOVOSYL TRANSFERASE SQD2"/>
    <property type="match status" value="1"/>
</dbReference>
<dbReference type="PANTHER" id="PTHR45947:SF3">
    <property type="entry name" value="SULFOQUINOVOSYL TRANSFERASE SQD2"/>
    <property type="match status" value="1"/>
</dbReference>
<proteinExistence type="predicted"/>
<dbReference type="InterPro" id="IPR001296">
    <property type="entry name" value="Glyco_trans_1"/>
</dbReference>
<accession>A0A9X2Q1B2</accession>
<organism evidence="3 4">
    <name type="scientific">Salinibacter ruber</name>
    <dbReference type="NCBI Taxonomy" id="146919"/>
    <lineage>
        <taxon>Bacteria</taxon>
        <taxon>Pseudomonadati</taxon>
        <taxon>Rhodothermota</taxon>
        <taxon>Rhodothermia</taxon>
        <taxon>Rhodothermales</taxon>
        <taxon>Salinibacteraceae</taxon>
        <taxon>Salinibacter</taxon>
    </lineage>
</organism>
<evidence type="ECO:0000313" key="4">
    <source>
        <dbReference type="Proteomes" id="UP001155027"/>
    </source>
</evidence>
<dbReference type="RefSeq" id="WP_259081027.1">
    <property type="nucleotide sequence ID" value="NZ_JANUAU010000013.1"/>
</dbReference>
<evidence type="ECO:0000313" key="3">
    <source>
        <dbReference type="EMBL" id="MCS3679182.1"/>
    </source>
</evidence>
<protein>
    <submittedName>
        <fullName evidence="3">Phosphatidylinositol alpha-1,6-mannosyltransferase</fullName>
        <ecNumber evidence="3">2.4.1.-</ecNumber>
    </submittedName>
</protein>
<name>A0A9X2Q1B2_9BACT</name>
<dbReference type="SUPFAM" id="SSF53756">
    <property type="entry name" value="UDP-Glycosyltransferase/glycogen phosphorylase"/>
    <property type="match status" value="1"/>
</dbReference>
<evidence type="ECO:0000259" key="1">
    <source>
        <dbReference type="Pfam" id="PF00534"/>
    </source>
</evidence>
<sequence length="383" mass="42275">MRLLFVTQDFPPDVGGIQTYSWELAPRLARRCDQFRLLAPARPGDTEIDASLDFPVDRLPTRSDLLVLRAIPAIFRLSRRMSIDVAFHVQWQTALASLLVRRFTGTPARLAVTLHGRDTVFNPFERSPLRQGYDCLRRKTVGAADHVLPVSQFLARRAHHLGASDSQISTVSNATNPDVFYPDPAPSLRSELDAEGRPIVLTAGRMVPKKGFDTALRALGHVRHEVPNVLLLLAGTGPEESSLKQLAQKLDLEAHVRFLGDLSQDQLRRHYTLADVFMMVGREVPNDVEGFGLVYLEANACGTPVIGARAGGVPDAVRDGETGLLVPPEDPAAAAEALTRLLTTPKFAQRLGQQGQERIQKEANWDRVADQIYALLHRNVDEG</sequence>
<dbReference type="Proteomes" id="UP001155027">
    <property type="component" value="Unassembled WGS sequence"/>
</dbReference>
<feature type="domain" description="Glycosyl transferase family 1" evidence="1">
    <location>
        <begin position="193"/>
        <end position="358"/>
    </location>
</feature>
<feature type="domain" description="Glycosyltransferase subfamily 4-like N-terminal" evidence="2">
    <location>
        <begin position="14"/>
        <end position="178"/>
    </location>
</feature>
<dbReference type="EC" id="2.4.1.-" evidence="3"/>
<evidence type="ECO:0000259" key="2">
    <source>
        <dbReference type="Pfam" id="PF13439"/>
    </source>
</evidence>